<dbReference type="InterPro" id="IPR052698">
    <property type="entry name" value="MoCofactor_Util/Proc"/>
</dbReference>
<dbReference type="Proteomes" id="UP001501787">
    <property type="component" value="Unassembled WGS sequence"/>
</dbReference>
<dbReference type="InterPro" id="IPR027051">
    <property type="entry name" value="XdhC_Rossmann_dom"/>
</dbReference>
<accession>A0ABP3FL87</accession>
<dbReference type="Gene3D" id="3.40.50.720">
    <property type="entry name" value="NAD(P)-binding Rossmann-like Domain"/>
    <property type="match status" value="1"/>
</dbReference>
<dbReference type="PANTHER" id="PTHR30388">
    <property type="entry name" value="ALDEHYDE OXIDOREDUCTASE MOLYBDENUM COFACTOR ASSEMBLY PROTEIN"/>
    <property type="match status" value="1"/>
</dbReference>
<reference evidence="4" key="1">
    <citation type="journal article" date="2019" name="Int. J. Syst. Evol. Microbiol.">
        <title>The Global Catalogue of Microorganisms (GCM) 10K type strain sequencing project: providing services to taxonomists for standard genome sequencing and annotation.</title>
        <authorList>
            <consortium name="The Broad Institute Genomics Platform"/>
            <consortium name="The Broad Institute Genome Sequencing Center for Infectious Disease"/>
            <person name="Wu L."/>
            <person name="Ma J."/>
        </authorList>
    </citation>
    <scope>NUCLEOTIDE SEQUENCE [LARGE SCALE GENOMIC DNA]</scope>
    <source>
        <strain evidence="4">JCM 16343</strain>
    </source>
</reference>
<organism evidence="3 4">
    <name type="scientific">Psychrobacter aestuarii</name>
    <dbReference type="NCBI Taxonomy" id="556327"/>
    <lineage>
        <taxon>Bacteria</taxon>
        <taxon>Pseudomonadati</taxon>
        <taxon>Pseudomonadota</taxon>
        <taxon>Gammaproteobacteria</taxon>
        <taxon>Moraxellales</taxon>
        <taxon>Moraxellaceae</taxon>
        <taxon>Psychrobacter</taxon>
    </lineage>
</organism>
<evidence type="ECO:0000259" key="2">
    <source>
        <dbReference type="Pfam" id="PF13478"/>
    </source>
</evidence>
<comment type="caution">
    <text evidence="3">The sequence shown here is derived from an EMBL/GenBank/DDBJ whole genome shotgun (WGS) entry which is preliminary data.</text>
</comment>
<dbReference type="Pfam" id="PF02625">
    <property type="entry name" value="XdhC_CoxI"/>
    <property type="match status" value="1"/>
</dbReference>
<protein>
    <submittedName>
        <fullName evidence="3">XdhC family protein</fullName>
    </submittedName>
</protein>
<name>A0ABP3FL87_9GAMM</name>
<dbReference type="InterPro" id="IPR003777">
    <property type="entry name" value="XdhC_CoxI"/>
</dbReference>
<feature type="domain" description="XdhC- CoxI" evidence="1">
    <location>
        <begin position="16"/>
        <end position="74"/>
    </location>
</feature>
<gene>
    <name evidence="3" type="ORF">GCM10009129_15650</name>
</gene>
<feature type="domain" description="XdhC Rossmann" evidence="2">
    <location>
        <begin position="216"/>
        <end position="362"/>
    </location>
</feature>
<dbReference type="EMBL" id="BAAAFR010000005">
    <property type="protein sequence ID" value="GAA0318935.1"/>
    <property type="molecule type" value="Genomic_DNA"/>
</dbReference>
<evidence type="ECO:0000313" key="4">
    <source>
        <dbReference type="Proteomes" id="UP001501787"/>
    </source>
</evidence>
<proteinExistence type="predicted"/>
<evidence type="ECO:0000259" key="1">
    <source>
        <dbReference type="Pfam" id="PF02625"/>
    </source>
</evidence>
<keyword evidence="4" id="KW-1185">Reference proteome</keyword>
<evidence type="ECO:0000313" key="3">
    <source>
        <dbReference type="EMBL" id="GAA0318935.1"/>
    </source>
</evidence>
<sequence>MSELSDLLHLAQTAERDGVDAVLATVVHTEGSAYRRAGAMMLICEDGRSVGMISGGCLEPHIIKRAFWLTRTGSIVQVYQTGDGDTDDDDYDDALNFGLGCNGRVHVLFERLSTAAPLLSRIRQVRDTQQPALVATLVQPNCSKINPDVTALPVGARLWLDNTEKTSAPDANEHANLLHVAAELQDKGTLTGDSRYVLTAQGNTWLVQRLCPQLRLLICGAGTDVPPLVVMAKMQDWHVTVIDSRAHYATRARFMAADSVQCVSLGDTDTLLTLSRGAAIALMSHSLSQDRARLQALLPYPEHYHYLGQLGPVYRTERLLEEIREQDPAASFAGLDKLHYPIGYKLGGDGAAALALGIMAQMQEVLHSTHSNSAAPSPSKTLDRV</sequence>
<dbReference type="Pfam" id="PF13478">
    <property type="entry name" value="XdhC_C"/>
    <property type="match status" value="1"/>
</dbReference>
<dbReference type="RefSeq" id="WP_201505437.1">
    <property type="nucleotide sequence ID" value="NZ_BAAAFR010000005.1"/>
</dbReference>
<dbReference type="PANTHER" id="PTHR30388:SF6">
    <property type="entry name" value="XANTHINE DEHYDROGENASE SUBUNIT A-RELATED"/>
    <property type="match status" value="1"/>
</dbReference>